<protein>
    <submittedName>
        <fullName evidence="2">Hydrolase</fullName>
    </submittedName>
</protein>
<dbReference type="PANTHER" id="PTHR43798">
    <property type="entry name" value="MONOACYLGLYCEROL LIPASE"/>
    <property type="match status" value="1"/>
</dbReference>
<reference evidence="2" key="1">
    <citation type="journal article" date="2014" name="Int. J. Syst. Evol. Microbiol.">
        <title>Complete genome sequence of Corynebacterium casei LMG S-19264T (=DSM 44701T), isolated from a smear-ripened cheese.</title>
        <authorList>
            <consortium name="US DOE Joint Genome Institute (JGI-PGF)"/>
            <person name="Walter F."/>
            <person name="Albersmeier A."/>
            <person name="Kalinowski J."/>
            <person name="Ruckert C."/>
        </authorList>
    </citation>
    <scope>NUCLEOTIDE SEQUENCE</scope>
    <source>
        <strain evidence="2">CGMCC 1.12919</strain>
    </source>
</reference>
<dbReference type="InterPro" id="IPR029058">
    <property type="entry name" value="AB_hydrolase_fold"/>
</dbReference>
<dbReference type="GO" id="GO:0016787">
    <property type="term" value="F:hydrolase activity"/>
    <property type="evidence" value="ECO:0007669"/>
    <property type="project" value="UniProtKB-KW"/>
</dbReference>
<dbReference type="InterPro" id="IPR000073">
    <property type="entry name" value="AB_hydrolase_1"/>
</dbReference>
<dbReference type="PRINTS" id="PR00412">
    <property type="entry name" value="EPOXHYDRLASE"/>
</dbReference>
<feature type="domain" description="AB hydrolase-1" evidence="1">
    <location>
        <begin position="27"/>
        <end position="254"/>
    </location>
</feature>
<comment type="caution">
    <text evidence="2">The sequence shown here is derived from an EMBL/GenBank/DDBJ whole genome shotgun (WGS) entry which is preliminary data.</text>
</comment>
<dbReference type="AlphaFoldDB" id="A0A916TXW6"/>
<dbReference type="SUPFAM" id="SSF53474">
    <property type="entry name" value="alpha/beta-Hydrolases"/>
    <property type="match status" value="1"/>
</dbReference>
<keyword evidence="3" id="KW-1185">Reference proteome</keyword>
<evidence type="ECO:0000313" key="3">
    <source>
        <dbReference type="Proteomes" id="UP000637002"/>
    </source>
</evidence>
<gene>
    <name evidence="2" type="ORF">GCM10010994_04460</name>
</gene>
<dbReference type="Gene3D" id="3.40.50.1820">
    <property type="entry name" value="alpha/beta hydrolase"/>
    <property type="match status" value="1"/>
</dbReference>
<dbReference type="Proteomes" id="UP000637002">
    <property type="component" value="Unassembled WGS sequence"/>
</dbReference>
<evidence type="ECO:0000259" key="1">
    <source>
        <dbReference type="Pfam" id="PF00561"/>
    </source>
</evidence>
<evidence type="ECO:0000313" key="2">
    <source>
        <dbReference type="EMBL" id="GGC48373.1"/>
    </source>
</evidence>
<dbReference type="InterPro" id="IPR000639">
    <property type="entry name" value="Epox_hydrolase-like"/>
</dbReference>
<proteinExistence type="predicted"/>
<dbReference type="EMBL" id="BMGG01000001">
    <property type="protein sequence ID" value="GGC48373.1"/>
    <property type="molecule type" value="Genomic_DNA"/>
</dbReference>
<dbReference type="RefSeq" id="WP_188607472.1">
    <property type="nucleotide sequence ID" value="NZ_BMGG01000001.1"/>
</dbReference>
<dbReference type="InterPro" id="IPR050266">
    <property type="entry name" value="AB_hydrolase_sf"/>
</dbReference>
<accession>A0A916TXW6</accession>
<name>A0A916TXW6_9HYPH</name>
<keyword evidence="2" id="KW-0378">Hydrolase</keyword>
<reference evidence="2" key="2">
    <citation type="submission" date="2020-09" db="EMBL/GenBank/DDBJ databases">
        <authorList>
            <person name="Sun Q."/>
            <person name="Zhou Y."/>
        </authorList>
    </citation>
    <scope>NUCLEOTIDE SEQUENCE</scope>
    <source>
        <strain evidence="2">CGMCC 1.12919</strain>
    </source>
</reference>
<sequence>MLFTHTLPERTEIGGSPVEYLRVGEGPTLLYLHGFDGVSVDDPFIGALAKHFDVVAPSLPGFGASARPRSMRTMEDLAHFTVSLVRTLGLDDVTLVGSSFGGWVAAEMAAKGCDGLSRLALADPVGARFTTDPAEKEILDVFITETKHYPGLLFSDPEKANLAFSNMDFANMDEDASLRFCANREGLTQFGWAPLLHNPGLRARLAYIDIPTLVLWGADDRIVPVSYGRRFAEAIPGATFEVVAEAGHYLPLEQPLKFAEHLVKFRQTAHVN</sequence>
<dbReference type="PRINTS" id="PR00111">
    <property type="entry name" value="ABHYDROLASE"/>
</dbReference>
<organism evidence="2 3">
    <name type="scientific">Chelatococcus reniformis</name>
    <dbReference type="NCBI Taxonomy" id="1494448"/>
    <lineage>
        <taxon>Bacteria</taxon>
        <taxon>Pseudomonadati</taxon>
        <taxon>Pseudomonadota</taxon>
        <taxon>Alphaproteobacteria</taxon>
        <taxon>Hyphomicrobiales</taxon>
        <taxon>Chelatococcaceae</taxon>
        <taxon>Chelatococcus</taxon>
    </lineage>
</organism>
<dbReference type="Pfam" id="PF00561">
    <property type="entry name" value="Abhydrolase_1"/>
    <property type="match status" value="1"/>
</dbReference>